<dbReference type="AlphaFoldDB" id="Q2CCD8"/>
<dbReference type="InterPro" id="IPR000182">
    <property type="entry name" value="GNAT_dom"/>
</dbReference>
<dbReference type="Proteomes" id="UP000003635">
    <property type="component" value="Unassembled WGS sequence"/>
</dbReference>
<dbReference type="InterPro" id="IPR016181">
    <property type="entry name" value="Acyl_CoA_acyltransferase"/>
</dbReference>
<evidence type="ECO:0000256" key="2">
    <source>
        <dbReference type="ARBA" id="ARBA00023315"/>
    </source>
</evidence>
<reference evidence="4 5" key="1">
    <citation type="journal article" date="2010" name="J. Bacteriol.">
        <title>Genome sequences of Oceanicola granulosus HTCC2516(T) and Oceanicola batsensis HTCC2597(TDelta).</title>
        <authorList>
            <person name="Thrash J.C."/>
            <person name="Cho J.C."/>
            <person name="Vergin K.L."/>
            <person name="Giovannoni S.J."/>
        </authorList>
    </citation>
    <scope>NUCLEOTIDE SEQUENCE [LARGE SCALE GENOMIC DNA]</scope>
    <source>
        <strain evidence="5">ATCC BAA-861 / DSM 15982 / KCTC 12143 / HTCC2516</strain>
    </source>
</reference>
<keyword evidence="1" id="KW-0808">Transferase</keyword>
<accession>Q2CCD8</accession>
<name>Q2CCD8_OCEGH</name>
<dbReference type="STRING" id="314256.OG2516_16726"/>
<dbReference type="InterPro" id="IPR050680">
    <property type="entry name" value="YpeA/RimI_acetyltransf"/>
</dbReference>
<feature type="domain" description="N-acetyltransferase" evidence="3">
    <location>
        <begin position="1"/>
        <end position="194"/>
    </location>
</feature>
<dbReference type="RefSeq" id="WP_007256903.1">
    <property type="nucleotide sequence ID" value="NZ_CH724109.1"/>
</dbReference>
<keyword evidence="5" id="KW-1185">Reference proteome</keyword>
<evidence type="ECO:0000313" key="4">
    <source>
        <dbReference type="EMBL" id="EAR50380.1"/>
    </source>
</evidence>
<evidence type="ECO:0000259" key="3">
    <source>
        <dbReference type="PROSITE" id="PS51186"/>
    </source>
</evidence>
<evidence type="ECO:0000256" key="1">
    <source>
        <dbReference type="ARBA" id="ARBA00022679"/>
    </source>
</evidence>
<dbReference type="PANTHER" id="PTHR43420">
    <property type="entry name" value="ACETYLTRANSFERASE"/>
    <property type="match status" value="1"/>
</dbReference>
<keyword evidence="2" id="KW-0012">Acyltransferase</keyword>
<dbReference type="EMBL" id="AAOT01000030">
    <property type="protein sequence ID" value="EAR50380.1"/>
    <property type="molecule type" value="Genomic_DNA"/>
</dbReference>
<protein>
    <submittedName>
        <fullName evidence="4">MobC protein</fullName>
    </submittedName>
</protein>
<evidence type="ECO:0000313" key="5">
    <source>
        <dbReference type="Proteomes" id="UP000003635"/>
    </source>
</evidence>
<proteinExistence type="predicted"/>
<dbReference type="PROSITE" id="PS51186">
    <property type="entry name" value="GNAT"/>
    <property type="match status" value="1"/>
</dbReference>
<dbReference type="eggNOG" id="COG0456">
    <property type="taxonomic scope" value="Bacteria"/>
</dbReference>
<dbReference type="CDD" id="cd04301">
    <property type="entry name" value="NAT_SF"/>
    <property type="match status" value="1"/>
</dbReference>
<dbReference type="Gene3D" id="3.40.630.30">
    <property type="match status" value="1"/>
</dbReference>
<dbReference type="PANTHER" id="PTHR43420:SF44">
    <property type="entry name" value="ACETYLTRANSFERASE YPEA"/>
    <property type="match status" value="1"/>
</dbReference>
<dbReference type="OrthoDB" id="273614at2"/>
<comment type="caution">
    <text evidence="4">The sequence shown here is derived from an EMBL/GenBank/DDBJ whole genome shotgun (WGS) entry which is preliminary data.</text>
</comment>
<dbReference type="GO" id="GO:0016747">
    <property type="term" value="F:acyltransferase activity, transferring groups other than amino-acyl groups"/>
    <property type="evidence" value="ECO:0007669"/>
    <property type="project" value="InterPro"/>
</dbReference>
<dbReference type="Pfam" id="PF00583">
    <property type="entry name" value="Acetyltransf_1"/>
    <property type="match status" value="1"/>
</dbReference>
<sequence length="194" mass="20730">MNVRHGFRPQDRGELARLYWQAFGGKLGRVLGPEPLALAFIARVASPAHALCAYDTDETLLGVAGFHAEGGALVGGGVRELRAVYGIGGALWRAACLGLLVRPVAGDQLLVDGIFVTEGARGRGVGTALIEALAREAARRSCPEVRLDVIEGNERARQLYERRGFVAVGRRHSGALLRVLFGFGSATTMVRRVV</sequence>
<gene>
    <name evidence="4" type="ORF">OG2516_16726</name>
</gene>
<dbReference type="HOGENOM" id="CLU_105898_0_0_5"/>
<organism evidence="4 5">
    <name type="scientific">Oceanicola granulosus (strain ATCC BAA-861 / DSM 15982 / KCTC 12143 / HTCC2516)</name>
    <dbReference type="NCBI Taxonomy" id="314256"/>
    <lineage>
        <taxon>Bacteria</taxon>
        <taxon>Pseudomonadati</taxon>
        <taxon>Pseudomonadota</taxon>
        <taxon>Alphaproteobacteria</taxon>
        <taxon>Rhodobacterales</taxon>
        <taxon>Roseobacteraceae</taxon>
        <taxon>Oceanicola</taxon>
    </lineage>
</organism>
<dbReference type="SUPFAM" id="SSF55729">
    <property type="entry name" value="Acyl-CoA N-acyltransferases (Nat)"/>
    <property type="match status" value="1"/>
</dbReference>